<dbReference type="GO" id="GO:0005737">
    <property type="term" value="C:cytoplasm"/>
    <property type="evidence" value="ECO:0007669"/>
    <property type="project" value="UniProtKB-SubCell"/>
</dbReference>
<evidence type="ECO:0000313" key="10">
    <source>
        <dbReference type="EMBL" id="KAK0556546.1"/>
    </source>
</evidence>
<dbReference type="PROSITE" id="PS01049">
    <property type="entry name" value="YJEF_C_1"/>
    <property type="match status" value="1"/>
</dbReference>
<keyword evidence="11" id="KW-1185">Reference proteome</keyword>
<evidence type="ECO:0000256" key="5">
    <source>
        <dbReference type="ARBA" id="ARBA00023027"/>
    </source>
</evidence>
<keyword evidence="6 8" id="KW-0456">Lyase</keyword>
<evidence type="ECO:0000256" key="3">
    <source>
        <dbReference type="ARBA" id="ARBA00022840"/>
    </source>
</evidence>
<comment type="caution">
    <text evidence="10">The sequence shown here is derived from an EMBL/GenBank/DDBJ whole genome shotgun (WGS) entry which is preliminary data.</text>
</comment>
<accession>A0AAN6GUS6</accession>
<evidence type="ECO:0000259" key="9">
    <source>
        <dbReference type="PROSITE" id="PS51383"/>
    </source>
</evidence>
<dbReference type="EC" id="4.2.1.93" evidence="8"/>
<dbReference type="Pfam" id="PF01256">
    <property type="entry name" value="Carb_kinase"/>
    <property type="match status" value="1"/>
</dbReference>
<dbReference type="AlphaFoldDB" id="A0AAN6GUS6"/>
<evidence type="ECO:0000256" key="4">
    <source>
        <dbReference type="ARBA" id="ARBA00022857"/>
    </source>
</evidence>
<protein>
    <recommendedName>
        <fullName evidence="8">ATP-dependent (S)-NAD(P)H-hydrate dehydratase</fullName>
        <ecNumber evidence="8">4.2.1.93</ecNumber>
    </recommendedName>
    <alternativeName>
        <fullName evidence="8">ATP-dependent NAD(P)HX dehydratase</fullName>
    </alternativeName>
</protein>
<feature type="binding site" evidence="8">
    <location>
        <begin position="174"/>
        <end position="180"/>
    </location>
    <ligand>
        <name>(6S)-NADPHX</name>
        <dbReference type="ChEBI" id="CHEBI:64076"/>
    </ligand>
</feature>
<keyword evidence="8" id="KW-0963">Cytoplasm</keyword>
<keyword evidence="5 8" id="KW-0520">NAD</keyword>
<feature type="binding site" evidence="8">
    <location>
        <begin position="231"/>
        <end position="240"/>
    </location>
    <ligand>
        <name>ATP</name>
        <dbReference type="ChEBI" id="CHEBI:30616"/>
    </ligand>
</feature>
<dbReference type="InterPro" id="IPR000631">
    <property type="entry name" value="CARKD"/>
</dbReference>
<feature type="binding site" evidence="8">
    <location>
        <position position="121"/>
    </location>
    <ligand>
        <name>(6S)-NADPHX</name>
        <dbReference type="ChEBI" id="CHEBI:64076"/>
    </ligand>
</feature>
<dbReference type="PANTHER" id="PTHR12592">
    <property type="entry name" value="ATP-DEPENDENT (S)-NAD(P)H-HYDRATE DEHYDRATASE FAMILY MEMBER"/>
    <property type="match status" value="1"/>
</dbReference>
<evidence type="ECO:0000256" key="6">
    <source>
        <dbReference type="ARBA" id="ARBA00023239"/>
    </source>
</evidence>
<feature type="binding site" evidence="8">
    <location>
        <begin position="212"/>
        <end position="216"/>
    </location>
    <ligand>
        <name>ATP</name>
        <dbReference type="ChEBI" id="CHEBI:30616"/>
    </ligand>
</feature>
<comment type="function">
    <text evidence="8">Catalyzes the dehydration of the S-form of NAD(P)HX at the expense of ATP, which is converted to ADP. Together with NAD(P)HX epimerase, which catalyzes the epimerization of the S- and R-forms, the enzyme allows the repair of both epimers of NAD(P)HX, a damaged form of NAD(P)H that is a result of enzymatic or heat-dependent hydration.</text>
</comment>
<evidence type="ECO:0000256" key="7">
    <source>
        <dbReference type="ARBA" id="ARBA00047472"/>
    </source>
</evidence>
<dbReference type="PANTHER" id="PTHR12592:SF0">
    <property type="entry name" value="ATP-DEPENDENT (S)-NAD(P)H-HYDRATE DEHYDRATASE"/>
    <property type="match status" value="1"/>
</dbReference>
<gene>
    <name evidence="10" type="ORF">OC846_001116</name>
</gene>
<keyword evidence="1 8" id="KW-0597">Phosphoprotein</keyword>
<sequence length="333" mass="35891">MSASTASSSSSAAARKLLAQVKAIIPPLSAELHKGQAGRVGIVGGSKDYTGAPYFASMASMKLGADMSHTICEPSAGNVIKTYSPDLIVHRILDQDKQLDQIREDMRSIFSRLHSVVVGPGLGRDQHMQDCGRIAIELARENNLYVVVDADGLWLLQNDPDIIRGYKRAVLTPNVVEFDRLCSKLNIDHKSNPDEAAKQLSSALQGPTILEKGKVDRIANAHEVLLSDEPGGLKRCGGQGDILAGCLSTFLAWASVYSKGTSDRKLPTGPSEGEAPILEERLPLLAAYGASIIARTCSREGFRRNGRAFLANDMIEEVGRAYIRHFGDPQAAL</sequence>
<proteinExistence type="inferred from homology"/>
<dbReference type="CDD" id="cd01171">
    <property type="entry name" value="YXKO-related"/>
    <property type="match status" value="1"/>
</dbReference>
<evidence type="ECO:0000256" key="8">
    <source>
        <dbReference type="HAMAP-Rule" id="MF_03157"/>
    </source>
</evidence>
<dbReference type="EMBL" id="JAPDMZ010000014">
    <property type="protein sequence ID" value="KAK0556546.1"/>
    <property type="molecule type" value="Genomic_DNA"/>
</dbReference>
<reference evidence="10" key="1">
    <citation type="journal article" date="2023" name="PhytoFront">
        <title>Draft Genome Resources of Seven Strains of Tilletia horrida, Causal Agent of Kernel Smut of Rice.</title>
        <authorList>
            <person name="Khanal S."/>
            <person name="Antony Babu S."/>
            <person name="Zhou X.G."/>
        </authorList>
    </citation>
    <scope>NUCLEOTIDE SEQUENCE</scope>
    <source>
        <strain evidence="10">TX6</strain>
    </source>
</reference>
<comment type="catalytic activity">
    <reaction evidence="7 8">
        <text>(6S)-NADPHX + ATP = ADP + phosphate + NADPH + H(+)</text>
        <dbReference type="Rhea" id="RHEA:32231"/>
        <dbReference type="ChEBI" id="CHEBI:15378"/>
        <dbReference type="ChEBI" id="CHEBI:30616"/>
        <dbReference type="ChEBI" id="CHEBI:43474"/>
        <dbReference type="ChEBI" id="CHEBI:57783"/>
        <dbReference type="ChEBI" id="CHEBI:64076"/>
        <dbReference type="ChEBI" id="CHEBI:456216"/>
        <dbReference type="EC" id="4.2.1.93"/>
    </reaction>
</comment>
<evidence type="ECO:0000313" key="11">
    <source>
        <dbReference type="Proteomes" id="UP001176517"/>
    </source>
</evidence>
<dbReference type="SUPFAM" id="SSF53613">
    <property type="entry name" value="Ribokinase-like"/>
    <property type="match status" value="1"/>
</dbReference>
<feature type="domain" description="YjeF C-terminal" evidence="9">
    <location>
        <begin position="17"/>
        <end position="325"/>
    </location>
</feature>
<dbReference type="FunFam" id="3.40.1190.20:FF:000023">
    <property type="entry name" value="ATP-dependent (S)-NAD(P)H-hydrate dehydratase"/>
    <property type="match status" value="1"/>
</dbReference>
<feature type="binding site" evidence="8">
    <location>
        <position position="241"/>
    </location>
    <ligand>
        <name>(6S)-NADPHX</name>
        <dbReference type="ChEBI" id="CHEBI:64076"/>
    </ligand>
</feature>
<comment type="cofactor">
    <cofactor evidence="8">
        <name>Mg(2+)</name>
        <dbReference type="ChEBI" id="CHEBI:18420"/>
    </cofactor>
</comment>
<keyword evidence="3 8" id="KW-0067">ATP-binding</keyword>
<dbReference type="NCBIfam" id="TIGR00196">
    <property type="entry name" value="yjeF_cterm"/>
    <property type="match status" value="1"/>
</dbReference>
<keyword evidence="2 8" id="KW-0547">Nucleotide-binding</keyword>
<dbReference type="InterPro" id="IPR017953">
    <property type="entry name" value="Carbohydrate_kinase_pred_CS"/>
</dbReference>
<dbReference type="GO" id="GO:0005524">
    <property type="term" value="F:ATP binding"/>
    <property type="evidence" value="ECO:0007669"/>
    <property type="project" value="UniProtKB-KW"/>
</dbReference>
<keyword evidence="4" id="KW-0521">NADP</keyword>
<comment type="similarity">
    <text evidence="8">Belongs to the NnrD/CARKD family.</text>
</comment>
<dbReference type="GO" id="GO:0047453">
    <property type="term" value="F:ATP-dependent NAD(P)H-hydrate dehydratase activity"/>
    <property type="evidence" value="ECO:0007669"/>
    <property type="project" value="UniProtKB-UniRule"/>
</dbReference>
<evidence type="ECO:0000256" key="1">
    <source>
        <dbReference type="ARBA" id="ARBA00022553"/>
    </source>
</evidence>
<dbReference type="GO" id="GO:0046496">
    <property type="term" value="P:nicotinamide nucleotide metabolic process"/>
    <property type="evidence" value="ECO:0007669"/>
    <property type="project" value="UniProtKB-UniRule"/>
</dbReference>
<comment type="subcellular location">
    <subcellularLocation>
        <location evidence="8">Cytoplasm</location>
    </subcellularLocation>
</comment>
<dbReference type="PROSITE" id="PS51383">
    <property type="entry name" value="YJEF_C_3"/>
    <property type="match status" value="1"/>
</dbReference>
<organism evidence="10 11">
    <name type="scientific">Tilletia horrida</name>
    <dbReference type="NCBI Taxonomy" id="155126"/>
    <lineage>
        <taxon>Eukaryota</taxon>
        <taxon>Fungi</taxon>
        <taxon>Dikarya</taxon>
        <taxon>Basidiomycota</taxon>
        <taxon>Ustilaginomycotina</taxon>
        <taxon>Exobasidiomycetes</taxon>
        <taxon>Tilletiales</taxon>
        <taxon>Tilletiaceae</taxon>
        <taxon>Tilletia</taxon>
    </lineage>
</organism>
<dbReference type="InterPro" id="IPR029056">
    <property type="entry name" value="Ribokinase-like"/>
</dbReference>
<comment type="catalytic activity">
    <reaction evidence="8">
        <text>(6S)-NADHX + ATP = ADP + phosphate + NADH + H(+)</text>
        <dbReference type="Rhea" id="RHEA:19017"/>
        <dbReference type="ChEBI" id="CHEBI:15378"/>
        <dbReference type="ChEBI" id="CHEBI:30616"/>
        <dbReference type="ChEBI" id="CHEBI:43474"/>
        <dbReference type="ChEBI" id="CHEBI:57945"/>
        <dbReference type="ChEBI" id="CHEBI:64074"/>
        <dbReference type="ChEBI" id="CHEBI:456216"/>
        <dbReference type="EC" id="4.2.1.93"/>
    </reaction>
</comment>
<name>A0AAN6GUS6_9BASI</name>
<dbReference type="Gene3D" id="3.40.1190.20">
    <property type="match status" value="1"/>
</dbReference>
<dbReference type="GO" id="GO:0110051">
    <property type="term" value="P:metabolite repair"/>
    <property type="evidence" value="ECO:0007669"/>
    <property type="project" value="TreeGrafter"/>
</dbReference>
<dbReference type="HAMAP" id="MF_01965">
    <property type="entry name" value="NADHX_dehydratase"/>
    <property type="match status" value="1"/>
</dbReference>
<dbReference type="Proteomes" id="UP001176517">
    <property type="component" value="Unassembled WGS sequence"/>
</dbReference>
<evidence type="ECO:0000256" key="2">
    <source>
        <dbReference type="ARBA" id="ARBA00022741"/>
    </source>
</evidence>